<keyword evidence="2" id="KW-1185">Reference proteome</keyword>
<dbReference type="OrthoDB" id="2727115at2759"/>
<name>A0A1M2VL90_TRAPU</name>
<dbReference type="AlphaFoldDB" id="A0A1M2VL90"/>
<sequence length="228" mass="25684">MGRRAKYLTSDAKRAAKSAQAKVYRTTAKGIASRKKESHTQYVKRKADSSMWRAISIPPELRARAKHVPRASFAVHDAGPLMGLWTSPYDFVEPDEASLTCPEDSGTSLWGSRAAVLGAYQYSKIIETAWSRFDLWTEEGCSLDVLEAEVKNEVAARVEAWARLAKQSDGMTGVALDWGAKIIWMLAEEWDIRCDGGIEKYREERKSSRLPWQQMMKQTMGLFNQESG</sequence>
<accession>A0A1M2VL90</accession>
<protein>
    <submittedName>
        <fullName evidence="1">Uncharacterized protein</fullName>
    </submittedName>
</protein>
<organism evidence="1 2">
    <name type="scientific">Trametes pubescens</name>
    <name type="common">White-rot fungus</name>
    <dbReference type="NCBI Taxonomy" id="154538"/>
    <lineage>
        <taxon>Eukaryota</taxon>
        <taxon>Fungi</taxon>
        <taxon>Dikarya</taxon>
        <taxon>Basidiomycota</taxon>
        <taxon>Agaricomycotina</taxon>
        <taxon>Agaricomycetes</taxon>
        <taxon>Polyporales</taxon>
        <taxon>Polyporaceae</taxon>
        <taxon>Trametes</taxon>
    </lineage>
</organism>
<proteinExistence type="predicted"/>
<comment type="caution">
    <text evidence="1">The sequence shown here is derived from an EMBL/GenBank/DDBJ whole genome shotgun (WGS) entry which is preliminary data.</text>
</comment>
<dbReference type="STRING" id="154538.A0A1M2VL90"/>
<dbReference type="Proteomes" id="UP000184267">
    <property type="component" value="Unassembled WGS sequence"/>
</dbReference>
<evidence type="ECO:0000313" key="1">
    <source>
        <dbReference type="EMBL" id="OJT08337.1"/>
    </source>
</evidence>
<dbReference type="EMBL" id="MNAD01001061">
    <property type="protein sequence ID" value="OJT08337.1"/>
    <property type="molecule type" value="Genomic_DNA"/>
</dbReference>
<reference evidence="1 2" key="1">
    <citation type="submission" date="2016-10" db="EMBL/GenBank/DDBJ databases">
        <title>Genome sequence of the basidiomycete white-rot fungus Trametes pubescens.</title>
        <authorList>
            <person name="Makela M.R."/>
            <person name="Granchi Z."/>
            <person name="Peng M."/>
            <person name="De Vries R.P."/>
            <person name="Grigoriev I."/>
            <person name="Riley R."/>
            <person name="Hilden K."/>
        </authorList>
    </citation>
    <scope>NUCLEOTIDE SEQUENCE [LARGE SCALE GENOMIC DNA]</scope>
    <source>
        <strain evidence="1 2">FBCC735</strain>
    </source>
</reference>
<evidence type="ECO:0000313" key="2">
    <source>
        <dbReference type="Proteomes" id="UP000184267"/>
    </source>
</evidence>
<gene>
    <name evidence="1" type="ORF">TRAPUB_764</name>
</gene>